<dbReference type="GO" id="GO:0016740">
    <property type="term" value="F:transferase activity"/>
    <property type="evidence" value="ECO:0007669"/>
    <property type="project" value="UniProtKB-KW"/>
</dbReference>
<dbReference type="PANTHER" id="PTHR43179:SF7">
    <property type="entry name" value="RHAMNOSYLTRANSFERASE WBBL"/>
    <property type="match status" value="1"/>
</dbReference>
<name>A0A3E1K556_9GAMM</name>
<gene>
    <name evidence="2" type="ORF">DZC52_14415</name>
</gene>
<dbReference type="EMBL" id="QUZK01000052">
    <property type="protein sequence ID" value="RFF29046.1"/>
    <property type="molecule type" value="Genomic_DNA"/>
</dbReference>
<dbReference type="Gene3D" id="3.90.550.10">
    <property type="entry name" value="Spore Coat Polysaccharide Biosynthesis Protein SpsA, Chain A"/>
    <property type="match status" value="1"/>
</dbReference>
<protein>
    <submittedName>
        <fullName evidence="2">Glycosyltransferase family 2 protein</fullName>
    </submittedName>
</protein>
<sequence length="287" mass="32088">MSATKSPISRVTAVIVNYNSGRWLARCIENLRGRGAASPEVIVIDNASEDGSVDILPDLPGVTVRRAHRNLGFGRGVNQALRTVRTEYILIINPDCLLIPASLASLVEELDAQPDVALVSGRVFDMRGAEQRGSRRRLPTRRQVLSEVLPFSHVNGIDLTHEPAPDEPTDVEAVSGACMLVRTAALEQVGGFDPRFHMHFEDLDMMARLREAGWRIRLVPSVFVSHAGGVSSRRRPVAVMWAKHKSLWRYLNKHCSEGWSWLSRSLWWLLIHLHAVVMTPVCLVTRR</sequence>
<feature type="domain" description="Glycosyltransferase 2-like" evidence="1">
    <location>
        <begin position="13"/>
        <end position="187"/>
    </location>
</feature>
<dbReference type="AlphaFoldDB" id="A0A3E1K556"/>
<accession>A0A3E1K556</accession>
<dbReference type="OrthoDB" id="9771846at2"/>
<dbReference type="PANTHER" id="PTHR43179">
    <property type="entry name" value="RHAMNOSYLTRANSFERASE WBBL"/>
    <property type="match status" value="1"/>
</dbReference>
<dbReference type="Pfam" id="PF00535">
    <property type="entry name" value="Glycos_transf_2"/>
    <property type="match status" value="1"/>
</dbReference>
<keyword evidence="2" id="KW-0808">Transferase</keyword>
<dbReference type="Proteomes" id="UP000260351">
    <property type="component" value="Unassembled WGS sequence"/>
</dbReference>
<dbReference type="InterPro" id="IPR029044">
    <property type="entry name" value="Nucleotide-diphossugar_trans"/>
</dbReference>
<dbReference type="CDD" id="cd04186">
    <property type="entry name" value="GT_2_like_c"/>
    <property type="match status" value="1"/>
</dbReference>
<organism evidence="2 3">
    <name type="scientific">Wenzhouxiangella sediminis</name>
    <dbReference type="NCBI Taxonomy" id="1792836"/>
    <lineage>
        <taxon>Bacteria</taxon>
        <taxon>Pseudomonadati</taxon>
        <taxon>Pseudomonadota</taxon>
        <taxon>Gammaproteobacteria</taxon>
        <taxon>Chromatiales</taxon>
        <taxon>Wenzhouxiangellaceae</taxon>
        <taxon>Wenzhouxiangella</taxon>
    </lineage>
</organism>
<evidence type="ECO:0000313" key="3">
    <source>
        <dbReference type="Proteomes" id="UP000260351"/>
    </source>
</evidence>
<comment type="caution">
    <text evidence="2">The sequence shown here is derived from an EMBL/GenBank/DDBJ whole genome shotgun (WGS) entry which is preliminary data.</text>
</comment>
<dbReference type="SUPFAM" id="SSF53448">
    <property type="entry name" value="Nucleotide-diphospho-sugar transferases"/>
    <property type="match status" value="1"/>
</dbReference>
<evidence type="ECO:0000259" key="1">
    <source>
        <dbReference type="Pfam" id="PF00535"/>
    </source>
</evidence>
<proteinExistence type="predicted"/>
<dbReference type="InterPro" id="IPR001173">
    <property type="entry name" value="Glyco_trans_2-like"/>
</dbReference>
<dbReference type="RefSeq" id="WP_116651852.1">
    <property type="nucleotide sequence ID" value="NZ_QUZK01000052.1"/>
</dbReference>
<keyword evidence="3" id="KW-1185">Reference proteome</keyword>
<evidence type="ECO:0000313" key="2">
    <source>
        <dbReference type="EMBL" id="RFF29046.1"/>
    </source>
</evidence>
<reference evidence="2 3" key="1">
    <citation type="submission" date="2018-08" db="EMBL/GenBank/DDBJ databases">
        <title>Wenzhouxiangella salilacus sp. nov., a novel bacterium isolated from a saline lake in Xinjiang Province, China.</title>
        <authorList>
            <person name="Han S."/>
        </authorList>
    </citation>
    <scope>NUCLEOTIDE SEQUENCE [LARGE SCALE GENOMIC DNA]</scope>
    <source>
        <strain evidence="2 3">XDB06</strain>
    </source>
</reference>